<dbReference type="Proteomes" id="UP001596004">
    <property type="component" value="Unassembled WGS sequence"/>
</dbReference>
<dbReference type="Gene3D" id="3.30.559.10">
    <property type="entry name" value="Chloramphenicol acetyltransferase-like domain"/>
    <property type="match status" value="1"/>
</dbReference>
<dbReference type="InterPro" id="IPR014729">
    <property type="entry name" value="Rossmann-like_a/b/a_fold"/>
</dbReference>
<dbReference type="SUPFAM" id="SSF56801">
    <property type="entry name" value="Acetyl-CoA synthetase-like"/>
    <property type="match status" value="1"/>
</dbReference>
<dbReference type="InterPro" id="IPR052188">
    <property type="entry name" value="Ni-pincer_cofactor_biosynth"/>
</dbReference>
<dbReference type="InterPro" id="IPR023213">
    <property type="entry name" value="CAT-like_dom_sf"/>
</dbReference>
<evidence type="ECO:0000313" key="3">
    <source>
        <dbReference type="EMBL" id="MFC4533296.1"/>
    </source>
</evidence>
<keyword evidence="4" id="KW-1185">Reference proteome</keyword>
<accession>A0ABV9CJX5</accession>
<dbReference type="PANTHER" id="PTHR43169:SF2">
    <property type="entry name" value="NAD_GMP SYNTHASE DOMAIN-CONTAINING PROTEIN"/>
    <property type="match status" value="1"/>
</dbReference>
<comment type="caution">
    <text evidence="3">The sequence shown here is derived from an EMBL/GenBank/DDBJ whole genome shotgun (WGS) entry which is preliminary data.</text>
</comment>
<name>A0ABV9CJX5_9ACTN</name>
<protein>
    <submittedName>
        <fullName evidence="3">Condensation domain-containing protein</fullName>
    </submittedName>
</protein>
<dbReference type="InterPro" id="IPR018317">
    <property type="entry name" value="QueC"/>
</dbReference>
<dbReference type="InterPro" id="IPR001242">
    <property type="entry name" value="Condensation_dom"/>
</dbReference>
<evidence type="ECO:0000256" key="1">
    <source>
        <dbReference type="SAM" id="MobiDB-lite"/>
    </source>
</evidence>
<feature type="domain" description="Condensation" evidence="2">
    <location>
        <begin position="506"/>
        <end position="653"/>
    </location>
</feature>
<dbReference type="InterPro" id="IPR045851">
    <property type="entry name" value="AMP-bd_C_sf"/>
</dbReference>
<dbReference type="Pfam" id="PF00668">
    <property type="entry name" value="Condensation"/>
    <property type="match status" value="1"/>
</dbReference>
<feature type="region of interest" description="Disordered" evidence="1">
    <location>
        <begin position="1"/>
        <end position="39"/>
    </location>
</feature>
<organism evidence="3 4">
    <name type="scientific">Sphaerisporangium dianthi</name>
    <dbReference type="NCBI Taxonomy" id="1436120"/>
    <lineage>
        <taxon>Bacteria</taxon>
        <taxon>Bacillati</taxon>
        <taxon>Actinomycetota</taxon>
        <taxon>Actinomycetes</taxon>
        <taxon>Streptosporangiales</taxon>
        <taxon>Streptosporangiaceae</taxon>
        <taxon>Sphaerisporangium</taxon>
    </lineage>
</organism>
<dbReference type="PANTHER" id="PTHR43169">
    <property type="entry name" value="EXSB FAMILY PROTEIN"/>
    <property type="match status" value="1"/>
</dbReference>
<dbReference type="SUPFAM" id="SSF52402">
    <property type="entry name" value="Adenine nucleotide alpha hydrolases-like"/>
    <property type="match status" value="1"/>
</dbReference>
<dbReference type="RefSeq" id="WP_380842598.1">
    <property type="nucleotide sequence ID" value="NZ_JBHSFP010000014.1"/>
</dbReference>
<evidence type="ECO:0000313" key="4">
    <source>
        <dbReference type="Proteomes" id="UP001596004"/>
    </source>
</evidence>
<reference evidence="4" key="1">
    <citation type="journal article" date="2019" name="Int. J. Syst. Evol. Microbiol.">
        <title>The Global Catalogue of Microorganisms (GCM) 10K type strain sequencing project: providing services to taxonomists for standard genome sequencing and annotation.</title>
        <authorList>
            <consortium name="The Broad Institute Genomics Platform"/>
            <consortium name="The Broad Institute Genome Sequencing Center for Infectious Disease"/>
            <person name="Wu L."/>
            <person name="Ma J."/>
        </authorList>
    </citation>
    <scope>NUCLEOTIDE SEQUENCE [LARGE SCALE GENOMIC DNA]</scope>
    <source>
        <strain evidence="4">CGMCC 4.7132</strain>
    </source>
</reference>
<sequence>MAGSIRWTAPHLTPSIQQTSSESSEEFSDQDAEPGRAAPELGPEQARLLEQEVEAAIMRQDGVADCAVVFQGADMGAASRDCVRCGITDRYPGIAFDEAGVCSLCAMYAENKERIHAFFSEPQDMVRHIQARSQASDSEYDCLLLFSGGKDSTYVLHQLVDLGLRVMTFTFDNGFISKTALNNVEEITAELGIEHLTMTRADQNKIFLQSLEQHKSVCNGCFRSLLDLSTELAHERGIPTIVTGLSRGQIIDERLSWFYQQGVFDPAEIEPKLAIGRRIYHQTGSAIATAAVDSVEVVDYFRYSDVTKTGIREFLQRRSSFWSQPQDTGFCSSNCMINDVGVYVHNQERGYHNYEAPTRWEVRVGHLEVAEADEELRAPVNTARVKRMLAKIGYADPADRDRLGSRLVAYYVPRGPIDGEELRAAVARAVPDILVPEQWVALDEIPRAAGAVVREALAPPRPTRFGTDIGEEPEPPKPVVAGDLTVTLTPLQRAYLDRHPVDAERRARALLLELPGRPDPARVRKVVLQLLLQHDALRTRLVDHDGERRQRDGGVGAGLPVVGLDLSAMEEAAEPGLLRAAVDRMRARLSLADGPVLQIALIDRGARPTWLLLVVHELVADTPSWRLILDDLCTAWAQAEAGASIELPPAASFLAGAATMPERPPASVPAGWTASAGDCILPGCSADAANTPTRTRVVSADVDGAAGPAPGKVLSAIATVLSEWLGGEFLTIDVQDHTDGGDRDLGVRQVGPRTAVTKAIVSMDGPCGIAPDASPAARIRYDHFGDLSGLLPAGAPMAIAAREEVDYTVLPSTRPYVLSVHGVVQDGRLRLDWWCGPKLNDLLREADIPRRVAELLTRAGIEVT</sequence>
<dbReference type="SUPFAM" id="SSF52777">
    <property type="entry name" value="CoA-dependent acyltransferases"/>
    <property type="match status" value="1"/>
</dbReference>
<dbReference type="EMBL" id="JBHSFP010000014">
    <property type="protein sequence ID" value="MFC4533296.1"/>
    <property type="molecule type" value="Genomic_DNA"/>
</dbReference>
<proteinExistence type="predicted"/>
<evidence type="ECO:0000259" key="2">
    <source>
        <dbReference type="Pfam" id="PF00668"/>
    </source>
</evidence>
<dbReference type="Pfam" id="PF06508">
    <property type="entry name" value="QueC"/>
    <property type="match status" value="1"/>
</dbReference>
<feature type="compositionally biased region" description="Acidic residues" evidence="1">
    <location>
        <begin position="23"/>
        <end position="32"/>
    </location>
</feature>
<dbReference type="Gene3D" id="3.30.300.30">
    <property type="match status" value="1"/>
</dbReference>
<dbReference type="Gene3D" id="3.40.50.620">
    <property type="entry name" value="HUPs"/>
    <property type="match status" value="1"/>
</dbReference>
<gene>
    <name evidence="3" type="ORF">ACFO60_21190</name>
</gene>